<reference evidence="1 2" key="1">
    <citation type="submission" date="2021-06" db="EMBL/GenBank/DDBJ databases">
        <title>Caerostris extrusa draft genome.</title>
        <authorList>
            <person name="Kono N."/>
            <person name="Arakawa K."/>
        </authorList>
    </citation>
    <scope>NUCLEOTIDE SEQUENCE [LARGE SCALE GENOMIC DNA]</scope>
</reference>
<dbReference type="EMBL" id="BPLR01016756">
    <property type="protein sequence ID" value="GIY86180.1"/>
    <property type="molecule type" value="Genomic_DNA"/>
</dbReference>
<proteinExistence type="predicted"/>
<keyword evidence="2" id="KW-1185">Reference proteome</keyword>
<organism evidence="1 2">
    <name type="scientific">Caerostris extrusa</name>
    <name type="common">Bark spider</name>
    <name type="synonym">Caerostris bankana</name>
    <dbReference type="NCBI Taxonomy" id="172846"/>
    <lineage>
        <taxon>Eukaryota</taxon>
        <taxon>Metazoa</taxon>
        <taxon>Ecdysozoa</taxon>
        <taxon>Arthropoda</taxon>
        <taxon>Chelicerata</taxon>
        <taxon>Arachnida</taxon>
        <taxon>Araneae</taxon>
        <taxon>Araneomorphae</taxon>
        <taxon>Entelegynae</taxon>
        <taxon>Araneoidea</taxon>
        <taxon>Araneidae</taxon>
        <taxon>Caerostris</taxon>
    </lineage>
</organism>
<accession>A0AAV4WW76</accession>
<evidence type="ECO:0000313" key="2">
    <source>
        <dbReference type="Proteomes" id="UP001054945"/>
    </source>
</evidence>
<sequence length="127" mass="14206">MLPGGRLKTLRGDVAICPVSSFLYKVTGRLDRRPAAESEPSCTWYGRPRCELMTFDSKGKAKFYTIPKYWSQILEKTGQDIINIVQKFVPKGVPHISNGYPSCRCFLKRGSRRACKGAKCPPPLPSP</sequence>
<protein>
    <submittedName>
        <fullName evidence="1">Uncharacterized protein</fullName>
    </submittedName>
</protein>
<evidence type="ECO:0000313" key="1">
    <source>
        <dbReference type="EMBL" id="GIY86180.1"/>
    </source>
</evidence>
<name>A0AAV4WW76_CAEEX</name>
<comment type="caution">
    <text evidence="1">The sequence shown here is derived from an EMBL/GenBank/DDBJ whole genome shotgun (WGS) entry which is preliminary data.</text>
</comment>
<gene>
    <name evidence="1" type="ORF">CEXT_773791</name>
</gene>
<dbReference type="AlphaFoldDB" id="A0AAV4WW76"/>
<dbReference type="Proteomes" id="UP001054945">
    <property type="component" value="Unassembled WGS sequence"/>
</dbReference>